<dbReference type="GO" id="GO:0046872">
    <property type="term" value="F:metal ion binding"/>
    <property type="evidence" value="ECO:0007669"/>
    <property type="project" value="UniProtKB-KW"/>
</dbReference>
<dbReference type="Pfam" id="PF00400">
    <property type="entry name" value="WD40"/>
    <property type="match status" value="5"/>
</dbReference>
<dbReference type="InterPro" id="IPR009056">
    <property type="entry name" value="Cyt_c-like_dom"/>
</dbReference>
<dbReference type="PRINTS" id="PR00604">
    <property type="entry name" value="CYTCHRMECIAB"/>
</dbReference>
<evidence type="ECO:0000256" key="4">
    <source>
        <dbReference type="ARBA" id="ARBA00022982"/>
    </source>
</evidence>
<evidence type="ECO:0000259" key="9">
    <source>
        <dbReference type="PROSITE" id="PS51007"/>
    </source>
</evidence>
<feature type="chain" id="PRO_5033010017" evidence="8">
    <location>
        <begin position="34"/>
        <end position="439"/>
    </location>
</feature>
<dbReference type="PROSITE" id="PS50294">
    <property type="entry name" value="WD_REPEATS_REGION"/>
    <property type="match status" value="2"/>
</dbReference>
<keyword evidence="4" id="KW-0249">Electron transport</keyword>
<dbReference type="GO" id="GO:0009055">
    <property type="term" value="F:electron transfer activity"/>
    <property type="evidence" value="ECO:0007669"/>
    <property type="project" value="InterPro"/>
</dbReference>
<feature type="signal peptide" evidence="8">
    <location>
        <begin position="1"/>
        <end position="33"/>
    </location>
</feature>
<dbReference type="AlphaFoldDB" id="A0A840BRG7"/>
<comment type="caution">
    <text evidence="10">The sequence shown here is derived from an EMBL/GenBank/DDBJ whole genome shotgun (WGS) entry which is preliminary data.</text>
</comment>
<evidence type="ECO:0000256" key="8">
    <source>
        <dbReference type="SAM" id="SignalP"/>
    </source>
</evidence>
<reference evidence="10 11" key="1">
    <citation type="submission" date="2020-08" db="EMBL/GenBank/DDBJ databases">
        <title>Genomic Encyclopedia of Type Strains, Phase IV (KMG-IV): sequencing the most valuable type-strain genomes for metagenomic binning, comparative biology and taxonomic classification.</title>
        <authorList>
            <person name="Goeker M."/>
        </authorList>
    </citation>
    <scope>NUCLEOTIDE SEQUENCE [LARGE SCALE GENOMIC DNA]</scope>
    <source>
        <strain evidence="10 11">DSM 103737</strain>
    </source>
</reference>
<evidence type="ECO:0000256" key="3">
    <source>
        <dbReference type="ARBA" id="ARBA00022723"/>
    </source>
</evidence>
<keyword evidence="2 7" id="KW-0349">Heme</keyword>
<evidence type="ECO:0000256" key="1">
    <source>
        <dbReference type="ARBA" id="ARBA00022448"/>
    </source>
</evidence>
<evidence type="ECO:0000313" key="11">
    <source>
        <dbReference type="Proteomes" id="UP000577362"/>
    </source>
</evidence>
<dbReference type="Pfam" id="PF00034">
    <property type="entry name" value="Cytochrom_C"/>
    <property type="match status" value="1"/>
</dbReference>
<dbReference type="PANTHER" id="PTHR19879">
    <property type="entry name" value="TRANSCRIPTION INITIATION FACTOR TFIID"/>
    <property type="match status" value="1"/>
</dbReference>
<keyword evidence="8" id="KW-0732">Signal</keyword>
<dbReference type="PROSITE" id="PS50082">
    <property type="entry name" value="WD_REPEATS_2"/>
    <property type="match status" value="3"/>
</dbReference>
<dbReference type="InterPro" id="IPR036322">
    <property type="entry name" value="WD40_repeat_dom_sf"/>
</dbReference>
<dbReference type="SUPFAM" id="SSF46626">
    <property type="entry name" value="Cytochrome c"/>
    <property type="match status" value="1"/>
</dbReference>
<name>A0A840BRG7_9HYPH</name>
<keyword evidence="11" id="KW-1185">Reference proteome</keyword>
<dbReference type="EMBL" id="JACIEN010000001">
    <property type="protein sequence ID" value="MBB4015600.1"/>
    <property type="molecule type" value="Genomic_DNA"/>
</dbReference>
<dbReference type="SUPFAM" id="SSF50978">
    <property type="entry name" value="WD40 repeat-like"/>
    <property type="match status" value="1"/>
</dbReference>
<dbReference type="PROSITE" id="PS51007">
    <property type="entry name" value="CYTC"/>
    <property type="match status" value="1"/>
</dbReference>
<feature type="repeat" description="WD" evidence="6">
    <location>
        <begin position="281"/>
        <end position="322"/>
    </location>
</feature>
<dbReference type="GO" id="GO:0020037">
    <property type="term" value="F:heme binding"/>
    <property type="evidence" value="ECO:0007669"/>
    <property type="project" value="InterPro"/>
</dbReference>
<gene>
    <name evidence="10" type="ORF">GGR16_000606</name>
</gene>
<dbReference type="PANTHER" id="PTHR19879:SF9">
    <property type="entry name" value="TRANSCRIPTION INITIATION FACTOR TFIID SUBUNIT 5"/>
    <property type="match status" value="1"/>
</dbReference>
<organism evidence="10 11">
    <name type="scientific">Chelatococcus caeni</name>
    <dbReference type="NCBI Taxonomy" id="1348468"/>
    <lineage>
        <taxon>Bacteria</taxon>
        <taxon>Pseudomonadati</taxon>
        <taxon>Pseudomonadota</taxon>
        <taxon>Alphaproteobacteria</taxon>
        <taxon>Hyphomicrobiales</taxon>
        <taxon>Chelatococcaceae</taxon>
        <taxon>Chelatococcus</taxon>
    </lineage>
</organism>
<dbReference type="SMART" id="SM00320">
    <property type="entry name" value="WD40"/>
    <property type="match status" value="7"/>
</dbReference>
<keyword evidence="5 7" id="KW-0408">Iron</keyword>
<evidence type="ECO:0000256" key="2">
    <source>
        <dbReference type="ARBA" id="ARBA00022617"/>
    </source>
</evidence>
<dbReference type="InterPro" id="IPR001680">
    <property type="entry name" value="WD40_rpt"/>
</dbReference>
<feature type="repeat" description="WD" evidence="6">
    <location>
        <begin position="36"/>
        <end position="77"/>
    </location>
</feature>
<dbReference type="InterPro" id="IPR015943">
    <property type="entry name" value="WD40/YVTN_repeat-like_dom_sf"/>
</dbReference>
<dbReference type="CDD" id="cd00200">
    <property type="entry name" value="WD40"/>
    <property type="match status" value="1"/>
</dbReference>
<protein>
    <submittedName>
        <fullName evidence="10">Cytochrome c</fullName>
    </submittedName>
</protein>
<dbReference type="Gene3D" id="2.130.10.10">
    <property type="entry name" value="YVTN repeat-like/Quinoprotein amine dehydrogenase"/>
    <property type="match status" value="2"/>
</dbReference>
<dbReference type="Gene3D" id="1.10.760.10">
    <property type="entry name" value="Cytochrome c-like domain"/>
    <property type="match status" value="1"/>
</dbReference>
<dbReference type="InterPro" id="IPR036909">
    <property type="entry name" value="Cyt_c-like_dom_sf"/>
</dbReference>
<keyword evidence="1" id="KW-0813">Transport</keyword>
<dbReference type="InterPro" id="IPR002327">
    <property type="entry name" value="Cyt_c_1A/1B"/>
</dbReference>
<sequence>MIRPDHAPRRFARAMRGLAALFLTLSLTGAPEAQELRGHGGPVRAVAVDPGGEVALTGSFDTSAIRWRLAAGVAEAVLRAHDGSVNAAVALGEGRFATGGEDGRIAIWPAAGRTPERVIVAHDAPIVALTAGPDGTFASAAWDGTAALWSPQGEERRRLHGHQGNVNGVAFMPAGGLVTSGYDATLRLWPQDPARPPVVVTLPTPLNGVVVAPDGEIVVAGADGKLHFVSATGEVLGEREVGPTPLIALALSPDGKRVAAGGIRGDVAIVERSTRAVVATLVGPGLPVWSLAFSPDGDEIFSGGGDRMVRRWDARTGEHIGAVIPQAGEDPLAAFSGERGAEVFRACAACHTLTPDGGNRAGPTLYGIFGRRIASAPGYDYSPALRAMSIVWSGQTIARLFEIGPNAYLPGTKMPEQRVTSEADRQALVEFLRKATAPR</sequence>
<feature type="domain" description="Cytochrome c" evidence="9">
    <location>
        <begin position="335"/>
        <end position="436"/>
    </location>
</feature>
<accession>A0A840BRG7</accession>
<dbReference type="RefSeq" id="WP_246372793.1">
    <property type="nucleotide sequence ID" value="NZ_JACIEN010000001.1"/>
</dbReference>
<keyword evidence="3 7" id="KW-0479">Metal-binding</keyword>
<feature type="repeat" description="WD" evidence="6">
    <location>
        <begin position="159"/>
        <end position="189"/>
    </location>
</feature>
<evidence type="ECO:0000256" key="6">
    <source>
        <dbReference type="PROSITE-ProRule" id="PRU00221"/>
    </source>
</evidence>
<evidence type="ECO:0000256" key="7">
    <source>
        <dbReference type="PROSITE-ProRule" id="PRU00433"/>
    </source>
</evidence>
<evidence type="ECO:0000313" key="10">
    <source>
        <dbReference type="EMBL" id="MBB4015600.1"/>
    </source>
</evidence>
<evidence type="ECO:0000256" key="5">
    <source>
        <dbReference type="ARBA" id="ARBA00023004"/>
    </source>
</evidence>
<proteinExistence type="predicted"/>
<keyword evidence="6" id="KW-0853">WD repeat</keyword>
<dbReference type="Proteomes" id="UP000577362">
    <property type="component" value="Unassembled WGS sequence"/>
</dbReference>